<protein>
    <submittedName>
        <fullName evidence="5">Cobaltochelatase subunit CobN</fullName>
        <ecNumber evidence="5">6.6.1.2</ecNumber>
    </submittedName>
</protein>
<evidence type="ECO:0000256" key="2">
    <source>
        <dbReference type="SAM" id="Phobius"/>
    </source>
</evidence>
<evidence type="ECO:0000313" key="5">
    <source>
        <dbReference type="EMBL" id="MFC5456786.1"/>
    </source>
</evidence>
<dbReference type="Proteomes" id="UP001596052">
    <property type="component" value="Unassembled WGS sequence"/>
</dbReference>
<feature type="domain" description="CobN/magnesium chelatase" evidence="4">
    <location>
        <begin position="128"/>
        <end position="1186"/>
    </location>
</feature>
<dbReference type="PANTHER" id="PTHR44119:SF4">
    <property type="entry name" value="AEROBIC COBALTOCHELATASE SUBUNIT COBN"/>
    <property type="match status" value="1"/>
</dbReference>
<dbReference type="GO" id="GO:0051116">
    <property type="term" value="F:cobaltochelatase activity"/>
    <property type="evidence" value="ECO:0007669"/>
    <property type="project" value="UniProtKB-EC"/>
</dbReference>
<evidence type="ECO:0000256" key="1">
    <source>
        <dbReference type="SAM" id="MobiDB-lite"/>
    </source>
</evidence>
<dbReference type="EC" id="6.6.1.2" evidence="5"/>
<proteinExistence type="predicted"/>
<dbReference type="PANTHER" id="PTHR44119">
    <property type="entry name" value="MAGNESIUM-CHELATASE SUBUNIT CHLH, CHLOROPLASTIC"/>
    <property type="match status" value="1"/>
</dbReference>
<dbReference type="InterPro" id="IPR003672">
    <property type="entry name" value="CobN/Mg_chltase"/>
</dbReference>
<dbReference type="EMBL" id="JBHSMQ010000007">
    <property type="protein sequence ID" value="MFC5456786.1"/>
    <property type="molecule type" value="Genomic_DNA"/>
</dbReference>
<name>A0ABW0KVZ9_9BACT</name>
<sequence>MRGIFCWLSFCLLLAGNLSAAEALKWAFIGVWDRSMPQVEAACRESGVQVEFFKGKAFNETQKAELAAQFRLVFVLNLEAEQAPALTQRLKEARALNPEQRVIPLDARGSQMDIEKAGLLLKDEAVPTYWRPNGTVNVRRLIRYCMVKHCGQPGEIEPPVLIPDSGYYDPAREESFSDINEFIAFKRGKQRWVEGASVAVLILQQSFWITHDLRVIDAQIAALEKRGLNVVPVFGDREENVTKLTRAAAPTILIEDRHGAMWQSTALLKELDAPYLRPISMLATTNEEWLKDPRGLSHRDVGMFMALQESWGTLEPVVVGGLKENIQGFRLHEPIPDRIEAFAARAARWASLKRKSNAEKKIALIYYNKGLGQDDLMRGSPTGGFLDAPESFMRFLPKMKEAGFTLKDTPANTPALIEAMKRGGRNIGPWVQGDLEKLVDESQPVLVPLHQYEEWFNTKLSEAARKTVVEKFGPPPGRIMVVKRNGEPHIVLPKLEMGNLILMPQPERGEKQDENLLHNRDVPPPHNYLAFYWWLEEQYHADAIVHWGTHGTLELLPGKEAGLSKDCWSDICVGHMPVVNLWITDNLGEATLSRRRSYAALVDHLPPPTLAAGLDGDFKNLHEDIHKFSTLEDGLLKEEYRKRVSQQARDAKLHGAGAEVLDDAAVTRLDEHLHNLLESRTPLRLHVLGEGPHEAEMVPYLAQILGEPLLDHLASTRGIHRAALEHKQQDRAAAEAFLRAVLDGAPPADVRMTTDLEKDVAFARDVRARLLDAGKEHAGLLTALGGHYIEPGPGPDPIRNPATAPGGRNLYSLNPEEIPTRPAWETARKLVDELLRTRKPKKIAMDLNGMETMRDFGVMEGQVLALLGVRPIWNQNNLVIDVELIPAEELGRPRVEVFVAMGGQYKENFPTRVALLDKAVRLAASAAESVNPVREAVAATKERLLTRGYSAARAEQYAAARIFGTKPGNMSGTHILYLVPRSGVWDKDDEITDVYTDNMSFVYTQDTWGEKVDGLYEEALQNTDTVLRVWASNMTSQLSNHHAYEYLGGLSMAVKKVTGKSPAAVISDVRDPSGARVRDFEEVLAANLKSELLNRRWLEGMKSHDYAGAGHIAELVKNTFGWSVTRRESVTQETWDEVYDVLVKDKHKLNLPEWFERVSPHAMQEISATLIEAARKDLWKATPEQLQILTKLYATSVKVHGDSGGLVSGGNTRMADFVSAKLNAPGDQESAALAQAMKAKLQESAAAPDAKVEKVSGPQIGEAKEQAQPQTPPAESKPQPAGPVLEPTWNSFAWLIGAAAVLLMLFGFFRKSGSTS</sequence>
<dbReference type="CDD" id="cd10150">
    <property type="entry name" value="CobN_like"/>
    <property type="match status" value="1"/>
</dbReference>
<keyword evidence="3" id="KW-0732">Signal</keyword>
<reference evidence="6" key="1">
    <citation type="journal article" date="2019" name="Int. J. Syst. Evol. Microbiol.">
        <title>The Global Catalogue of Microorganisms (GCM) 10K type strain sequencing project: providing services to taxonomists for standard genome sequencing and annotation.</title>
        <authorList>
            <consortium name="The Broad Institute Genomics Platform"/>
            <consortium name="The Broad Institute Genome Sequencing Center for Infectious Disease"/>
            <person name="Wu L."/>
            <person name="Ma J."/>
        </authorList>
    </citation>
    <scope>NUCLEOTIDE SEQUENCE [LARGE SCALE GENOMIC DNA]</scope>
    <source>
        <strain evidence="6">CGMCC 4.1469</strain>
    </source>
</reference>
<accession>A0ABW0KVZ9</accession>
<comment type="caution">
    <text evidence="5">The sequence shown here is derived from an EMBL/GenBank/DDBJ whole genome shotgun (WGS) entry which is preliminary data.</text>
</comment>
<dbReference type="RefSeq" id="WP_377169391.1">
    <property type="nucleotide sequence ID" value="NZ_JBHSMQ010000007.1"/>
</dbReference>
<feature type="signal peptide" evidence="3">
    <location>
        <begin position="1"/>
        <end position="20"/>
    </location>
</feature>
<gene>
    <name evidence="5" type="ORF">ACFQDI_18105</name>
</gene>
<feature type="chain" id="PRO_5046517641" evidence="3">
    <location>
        <begin position="21"/>
        <end position="1316"/>
    </location>
</feature>
<keyword evidence="2" id="KW-1133">Transmembrane helix</keyword>
<feature type="transmembrane region" description="Helical" evidence="2">
    <location>
        <begin position="1292"/>
        <end position="1309"/>
    </location>
</feature>
<organism evidence="5 6">
    <name type="scientific">Prosthecobacter fluviatilis</name>
    <dbReference type="NCBI Taxonomy" id="445931"/>
    <lineage>
        <taxon>Bacteria</taxon>
        <taxon>Pseudomonadati</taxon>
        <taxon>Verrucomicrobiota</taxon>
        <taxon>Verrucomicrobiia</taxon>
        <taxon>Verrucomicrobiales</taxon>
        <taxon>Verrucomicrobiaceae</taxon>
        <taxon>Prosthecobacter</taxon>
    </lineage>
</organism>
<evidence type="ECO:0000256" key="3">
    <source>
        <dbReference type="SAM" id="SignalP"/>
    </source>
</evidence>
<keyword evidence="2" id="KW-0472">Membrane</keyword>
<keyword evidence="5" id="KW-0436">Ligase</keyword>
<dbReference type="Pfam" id="PF02514">
    <property type="entry name" value="CobN-Mg_chel"/>
    <property type="match status" value="1"/>
</dbReference>
<evidence type="ECO:0000259" key="4">
    <source>
        <dbReference type="Pfam" id="PF02514"/>
    </source>
</evidence>
<keyword evidence="2" id="KW-0812">Transmembrane</keyword>
<keyword evidence="6" id="KW-1185">Reference proteome</keyword>
<feature type="region of interest" description="Disordered" evidence="1">
    <location>
        <begin position="1262"/>
        <end position="1283"/>
    </location>
</feature>
<evidence type="ECO:0000313" key="6">
    <source>
        <dbReference type="Proteomes" id="UP001596052"/>
    </source>
</evidence>